<gene>
    <name evidence="1" type="ORF">D6850_07360</name>
</gene>
<dbReference type="Proteomes" id="UP000281128">
    <property type="component" value="Unassembled WGS sequence"/>
</dbReference>
<dbReference type="OrthoDB" id="4954742at2"/>
<evidence type="ECO:0000313" key="2">
    <source>
        <dbReference type="Proteomes" id="UP000281128"/>
    </source>
</evidence>
<dbReference type="NCBIfam" id="TIGR03223">
    <property type="entry name" value="Phn_opern_protn"/>
    <property type="match status" value="1"/>
</dbReference>
<comment type="caution">
    <text evidence="1">The sequence shown here is derived from an EMBL/GenBank/DDBJ whole genome shotgun (WGS) entry which is preliminary data.</text>
</comment>
<accession>A0A3A8B970</accession>
<dbReference type="PIRSF" id="PIRSF033328">
    <property type="entry name" value="Phest_Mll4975"/>
    <property type="match status" value="1"/>
</dbReference>
<evidence type="ECO:0000313" key="1">
    <source>
        <dbReference type="EMBL" id="RKF14695.1"/>
    </source>
</evidence>
<protein>
    <submittedName>
        <fullName evidence="1">DUF1045 domain-containing protein</fullName>
    </submittedName>
</protein>
<dbReference type="InterPro" id="IPR009389">
    <property type="entry name" value="DUF1045"/>
</dbReference>
<reference evidence="1 2" key="1">
    <citation type="submission" date="2018-09" db="EMBL/GenBank/DDBJ databases">
        <title>Roseovarius spongiae sp. nov., isolated from a marine sponge.</title>
        <authorList>
            <person name="Zhuang L."/>
            <person name="Luo L."/>
        </authorList>
    </citation>
    <scope>NUCLEOTIDE SEQUENCE [LARGE SCALE GENOMIC DNA]</scope>
    <source>
        <strain evidence="1 2">HN-E21</strain>
    </source>
</reference>
<keyword evidence="2" id="KW-1185">Reference proteome</keyword>
<dbReference type="Pfam" id="PF06299">
    <property type="entry name" value="DUF1045"/>
    <property type="match status" value="1"/>
</dbReference>
<name>A0A3A8B970_9RHOB</name>
<sequence>MFRRYAVYYTPPENDALARWGAAWLGWDIARGREVAHPEINGLPAPAADLTATPRRYGLHATMRPPFALAPGQRPDEVETAFAALCAEHAPVELAGLELAALGRFVALVPTGPTPALDALAAEAVRRLDMFRARLSDAELSRRRQAVRSERQAANLMRWGYPHVLEAFRFHLTLSDKLPRAQTAALHGALAPHVAPLLPAPMTIDALSLVGEDAAGRFRLILRTALTG</sequence>
<dbReference type="Gene3D" id="3.90.1140.10">
    <property type="entry name" value="Cyclic phosphodiesterase"/>
    <property type="match status" value="1"/>
</dbReference>
<dbReference type="RefSeq" id="WP_121165425.1">
    <property type="nucleotide sequence ID" value="NZ_RAPE01000002.1"/>
</dbReference>
<organism evidence="1 2">
    <name type="scientific">Roseovarius spongiae</name>
    <dbReference type="NCBI Taxonomy" id="2320272"/>
    <lineage>
        <taxon>Bacteria</taxon>
        <taxon>Pseudomonadati</taxon>
        <taxon>Pseudomonadota</taxon>
        <taxon>Alphaproteobacteria</taxon>
        <taxon>Rhodobacterales</taxon>
        <taxon>Roseobacteraceae</taxon>
        <taxon>Roseovarius</taxon>
    </lineage>
</organism>
<dbReference type="AlphaFoldDB" id="A0A3A8B970"/>
<proteinExistence type="predicted"/>
<dbReference type="EMBL" id="RAPE01000002">
    <property type="protein sequence ID" value="RKF14695.1"/>
    <property type="molecule type" value="Genomic_DNA"/>
</dbReference>